<reference evidence="1 2" key="1">
    <citation type="submission" date="2023-08" db="EMBL/GenBank/DDBJ databases">
        <title>Black Yeasts Isolated from many extreme environments.</title>
        <authorList>
            <person name="Coleine C."/>
            <person name="Stajich J.E."/>
            <person name="Selbmann L."/>
        </authorList>
    </citation>
    <scope>NUCLEOTIDE SEQUENCE [LARGE SCALE GENOMIC DNA]</scope>
    <source>
        <strain evidence="1 2">CCFEE 536</strain>
    </source>
</reference>
<sequence length="156" mass="16452">RHVLPQLFSNNRMTHTLPVSEATFGPAYWVAGANTDTGKSILKAAVYNSTSDVPMDVTFSGINADTSATLTVLTAPDGYSNNDIGVSAVKTSVTTLRAQGNGTFTFSLPNLSVALLEVDGIAAAADAAPKNWAPWGRPGRYWGSQNGGHGWREVRA</sequence>
<dbReference type="InterPro" id="IPR013780">
    <property type="entry name" value="Glyco_hydro_b"/>
</dbReference>
<proteinExistence type="predicted"/>
<feature type="non-terminal residue" evidence="1">
    <location>
        <position position="1"/>
    </location>
</feature>
<name>A0ABR0M1I9_9PEZI</name>
<comment type="caution">
    <text evidence="1">The sequence shown here is derived from an EMBL/GenBank/DDBJ whole genome shotgun (WGS) entry which is preliminary data.</text>
</comment>
<protein>
    <submittedName>
        <fullName evidence="1">Uncharacterized protein</fullName>
    </submittedName>
</protein>
<dbReference type="Gene3D" id="2.60.40.1180">
    <property type="entry name" value="Golgi alpha-mannosidase II"/>
    <property type="match status" value="1"/>
</dbReference>
<evidence type="ECO:0000313" key="2">
    <source>
        <dbReference type="Proteomes" id="UP001357485"/>
    </source>
</evidence>
<dbReference type="Proteomes" id="UP001357485">
    <property type="component" value="Unassembled WGS sequence"/>
</dbReference>
<dbReference type="EMBL" id="JAVRRA010008227">
    <property type="protein sequence ID" value="KAK5257430.1"/>
    <property type="molecule type" value="Genomic_DNA"/>
</dbReference>
<dbReference type="SUPFAM" id="SSF51011">
    <property type="entry name" value="Glycosyl hydrolase domain"/>
    <property type="match status" value="1"/>
</dbReference>
<gene>
    <name evidence="1" type="ORF">LTR16_000674</name>
</gene>
<evidence type="ECO:0000313" key="1">
    <source>
        <dbReference type="EMBL" id="KAK5257430.1"/>
    </source>
</evidence>
<keyword evidence="2" id="KW-1185">Reference proteome</keyword>
<organism evidence="1 2">
    <name type="scientific">Cryomyces antarcticus</name>
    <dbReference type="NCBI Taxonomy" id="329879"/>
    <lineage>
        <taxon>Eukaryota</taxon>
        <taxon>Fungi</taxon>
        <taxon>Dikarya</taxon>
        <taxon>Ascomycota</taxon>
        <taxon>Pezizomycotina</taxon>
        <taxon>Dothideomycetes</taxon>
        <taxon>Dothideomycetes incertae sedis</taxon>
        <taxon>Cryomyces</taxon>
    </lineage>
</organism>
<accession>A0ABR0M1I9</accession>